<evidence type="ECO:0000259" key="12">
    <source>
        <dbReference type="Pfam" id="PF01259"/>
    </source>
</evidence>
<dbReference type="SUPFAM" id="SSF56104">
    <property type="entry name" value="SAICAR synthase-like"/>
    <property type="match status" value="1"/>
</dbReference>
<dbReference type="PANTHER" id="PTHR43599:SF3">
    <property type="entry name" value="SI:DKEY-6E2.2"/>
    <property type="match status" value="1"/>
</dbReference>
<dbReference type="Gene3D" id="3.30.200.20">
    <property type="entry name" value="Phosphorylase Kinase, domain 1"/>
    <property type="match status" value="1"/>
</dbReference>
<dbReference type="EMBL" id="FMYT01000003">
    <property type="protein sequence ID" value="SDC21839.1"/>
    <property type="molecule type" value="Genomic_DNA"/>
</dbReference>
<gene>
    <name evidence="11" type="primary">purC</name>
    <name evidence="13" type="ORF">SAMN04488597_103117</name>
</gene>
<evidence type="ECO:0000256" key="9">
    <source>
        <dbReference type="ARBA" id="ARBA00030409"/>
    </source>
</evidence>
<organism evidence="13 14">
    <name type="scientific">Halanaerobium congolense</name>
    <dbReference type="NCBI Taxonomy" id="54121"/>
    <lineage>
        <taxon>Bacteria</taxon>
        <taxon>Bacillati</taxon>
        <taxon>Bacillota</taxon>
        <taxon>Clostridia</taxon>
        <taxon>Halanaerobiales</taxon>
        <taxon>Halanaerobiaceae</taxon>
        <taxon>Halanaerobium</taxon>
    </lineage>
</organism>
<dbReference type="EC" id="6.3.2.6" evidence="3 11"/>
<evidence type="ECO:0000313" key="14">
    <source>
        <dbReference type="Proteomes" id="UP000324896"/>
    </source>
</evidence>
<evidence type="ECO:0000256" key="6">
    <source>
        <dbReference type="ARBA" id="ARBA00022741"/>
    </source>
</evidence>
<evidence type="ECO:0000256" key="11">
    <source>
        <dbReference type="HAMAP-Rule" id="MF_00137"/>
    </source>
</evidence>
<dbReference type="PROSITE" id="PS01058">
    <property type="entry name" value="SAICAR_SYNTHETASE_2"/>
    <property type="match status" value="1"/>
</dbReference>
<comment type="similarity">
    <text evidence="2 11">Belongs to the SAICAR synthetase family.</text>
</comment>
<dbReference type="GO" id="GO:0006189">
    <property type="term" value="P:'de novo' IMP biosynthetic process"/>
    <property type="evidence" value="ECO:0007669"/>
    <property type="project" value="UniProtKB-UniRule"/>
</dbReference>
<reference evidence="13 14" key="1">
    <citation type="submission" date="2016-10" db="EMBL/GenBank/DDBJ databases">
        <authorList>
            <person name="Varghese N."/>
            <person name="Submissions S."/>
        </authorList>
    </citation>
    <scope>NUCLEOTIDE SEQUENCE [LARGE SCALE GENOMIC DNA]</scope>
    <source>
        <strain evidence="13 14">WG10</strain>
    </source>
</reference>
<evidence type="ECO:0000256" key="10">
    <source>
        <dbReference type="ARBA" id="ARBA00048475"/>
    </source>
</evidence>
<evidence type="ECO:0000256" key="7">
    <source>
        <dbReference type="ARBA" id="ARBA00022755"/>
    </source>
</evidence>
<dbReference type="AlphaFoldDB" id="A0A1G6JSV6"/>
<comment type="catalytic activity">
    <reaction evidence="10 11">
        <text>5-amino-1-(5-phospho-D-ribosyl)imidazole-4-carboxylate + L-aspartate + ATP = (2S)-2-[5-amino-1-(5-phospho-beta-D-ribosyl)imidazole-4-carboxamido]succinate + ADP + phosphate + 2 H(+)</text>
        <dbReference type="Rhea" id="RHEA:22628"/>
        <dbReference type="ChEBI" id="CHEBI:15378"/>
        <dbReference type="ChEBI" id="CHEBI:29991"/>
        <dbReference type="ChEBI" id="CHEBI:30616"/>
        <dbReference type="ChEBI" id="CHEBI:43474"/>
        <dbReference type="ChEBI" id="CHEBI:58443"/>
        <dbReference type="ChEBI" id="CHEBI:77657"/>
        <dbReference type="ChEBI" id="CHEBI:456216"/>
        <dbReference type="EC" id="6.3.2.6"/>
    </reaction>
</comment>
<evidence type="ECO:0000256" key="8">
    <source>
        <dbReference type="ARBA" id="ARBA00022840"/>
    </source>
</evidence>
<keyword evidence="7 11" id="KW-0658">Purine biosynthesis</keyword>
<dbReference type="InterPro" id="IPR018236">
    <property type="entry name" value="SAICAR_synthetase_CS"/>
</dbReference>
<keyword evidence="5 11" id="KW-0436">Ligase</keyword>
<protein>
    <recommendedName>
        <fullName evidence="4 11">Phosphoribosylaminoimidazole-succinocarboxamide synthase</fullName>
        <ecNumber evidence="3 11">6.3.2.6</ecNumber>
    </recommendedName>
    <alternativeName>
        <fullName evidence="9 11">SAICAR synthetase</fullName>
    </alternativeName>
</protein>
<keyword evidence="8 11" id="KW-0067">ATP-binding</keyword>
<name>A0A1G6JSV6_9FIRM</name>
<accession>A0A1G6JSV6</accession>
<dbReference type="FunFam" id="3.30.200.20:FF:000086">
    <property type="entry name" value="Phosphoribosylaminoimidazole-succinocarboxamide synthase"/>
    <property type="match status" value="1"/>
</dbReference>
<dbReference type="RefSeq" id="WP_149796642.1">
    <property type="nucleotide sequence ID" value="NZ_FMYT01000003.1"/>
</dbReference>
<evidence type="ECO:0000256" key="3">
    <source>
        <dbReference type="ARBA" id="ARBA00012217"/>
    </source>
</evidence>
<evidence type="ECO:0000256" key="4">
    <source>
        <dbReference type="ARBA" id="ARBA00016460"/>
    </source>
</evidence>
<dbReference type="FunFam" id="3.30.470.20:FF:000006">
    <property type="entry name" value="Phosphoribosylaminoimidazole-succinocarboxamide synthase"/>
    <property type="match status" value="1"/>
</dbReference>
<sequence>MKKKKMIYEGKAKQIFSTDQDDQVIVHFKDDATAFDGQKKGQIAEKGKINNKISNFFFKLLEEKGIKTHLIEELNERDSLVKKVDIIPLEVVMRNAAAGSLAKRIGMEEGEPLQQPVIEFYYKDDDLGDPLINVSHIELLGLAGREELEKLIALGHKINDILVKFLKKRNVDLVDFKLEFGKTAAGEIILADEITPDTCRFWDSETKEKLDKDRFRRDLDDVEGAYHEMYKRITGQDWK</sequence>
<proteinExistence type="inferred from homology"/>
<dbReference type="GO" id="GO:0005524">
    <property type="term" value="F:ATP binding"/>
    <property type="evidence" value="ECO:0007669"/>
    <property type="project" value="UniProtKB-KW"/>
</dbReference>
<evidence type="ECO:0000256" key="1">
    <source>
        <dbReference type="ARBA" id="ARBA00004672"/>
    </source>
</evidence>
<dbReference type="InterPro" id="IPR033934">
    <property type="entry name" value="SAICAR_synt_PurC"/>
</dbReference>
<dbReference type="Proteomes" id="UP000324896">
    <property type="component" value="Unassembled WGS sequence"/>
</dbReference>
<evidence type="ECO:0000313" key="13">
    <source>
        <dbReference type="EMBL" id="SDC21839.1"/>
    </source>
</evidence>
<dbReference type="InterPro" id="IPR028923">
    <property type="entry name" value="SAICAR_synt/ADE2_N"/>
</dbReference>
<dbReference type="NCBIfam" id="TIGR00081">
    <property type="entry name" value="purC"/>
    <property type="match status" value="1"/>
</dbReference>
<dbReference type="GO" id="GO:0004639">
    <property type="term" value="F:phosphoribosylaminoimidazolesuccinocarboxamide synthase activity"/>
    <property type="evidence" value="ECO:0007669"/>
    <property type="project" value="UniProtKB-UniRule"/>
</dbReference>
<dbReference type="InterPro" id="IPR050089">
    <property type="entry name" value="SAICAR_synthetase"/>
</dbReference>
<evidence type="ECO:0000256" key="5">
    <source>
        <dbReference type="ARBA" id="ARBA00022598"/>
    </source>
</evidence>
<dbReference type="CDD" id="cd01415">
    <property type="entry name" value="SAICAR_synt_PurC"/>
    <property type="match status" value="1"/>
</dbReference>
<dbReference type="UniPathway" id="UPA00074">
    <property type="reaction ID" value="UER00131"/>
</dbReference>
<dbReference type="GO" id="GO:0009236">
    <property type="term" value="P:cobalamin biosynthetic process"/>
    <property type="evidence" value="ECO:0007669"/>
    <property type="project" value="InterPro"/>
</dbReference>
<feature type="domain" description="SAICAR synthetase/ADE2 N-terminal" evidence="12">
    <location>
        <begin position="7"/>
        <end position="232"/>
    </location>
</feature>
<dbReference type="HAMAP" id="MF_00137">
    <property type="entry name" value="SAICAR_synth"/>
    <property type="match status" value="1"/>
</dbReference>
<dbReference type="Pfam" id="PF01259">
    <property type="entry name" value="SAICAR_synt"/>
    <property type="match status" value="1"/>
</dbReference>
<evidence type="ECO:0000256" key="2">
    <source>
        <dbReference type="ARBA" id="ARBA00010190"/>
    </source>
</evidence>
<comment type="pathway">
    <text evidence="1 11">Purine metabolism; IMP biosynthesis via de novo pathway; 5-amino-1-(5-phospho-D-ribosyl)imidazole-4-carboxamide from 5-amino-1-(5-phospho-D-ribosyl)imidazole-4-carboxylate: step 1/2.</text>
</comment>
<dbReference type="Gene3D" id="3.30.470.20">
    <property type="entry name" value="ATP-grasp fold, B domain"/>
    <property type="match status" value="1"/>
</dbReference>
<dbReference type="PANTHER" id="PTHR43599">
    <property type="entry name" value="MULTIFUNCTIONAL PROTEIN ADE2"/>
    <property type="match status" value="1"/>
</dbReference>
<keyword evidence="6 11" id="KW-0547">Nucleotide-binding</keyword>
<dbReference type="InterPro" id="IPR001636">
    <property type="entry name" value="SAICAR_synth"/>
</dbReference>